<feature type="region of interest" description="Disordered" evidence="1">
    <location>
        <begin position="1"/>
        <end position="26"/>
    </location>
</feature>
<gene>
    <name evidence="2" type="ordered locus">Namu_4949</name>
</gene>
<dbReference type="HOGENOM" id="CLU_2650681_0_0_11"/>
<dbReference type="KEGG" id="nml:Namu_4949"/>
<organism evidence="2 3">
    <name type="scientific">Nakamurella multipartita (strain ATCC 700099 / DSM 44233 / CIP 104796 / JCM 9543 / NBRC 105858 / Y-104)</name>
    <name type="common">Microsphaera multipartita</name>
    <dbReference type="NCBI Taxonomy" id="479431"/>
    <lineage>
        <taxon>Bacteria</taxon>
        <taxon>Bacillati</taxon>
        <taxon>Actinomycetota</taxon>
        <taxon>Actinomycetes</taxon>
        <taxon>Nakamurellales</taxon>
        <taxon>Nakamurellaceae</taxon>
        <taxon>Nakamurella</taxon>
    </lineage>
</organism>
<dbReference type="EMBL" id="CP001737">
    <property type="protein sequence ID" value="ACV81222.1"/>
    <property type="molecule type" value="Genomic_DNA"/>
</dbReference>
<name>C8XA22_NAKMY</name>
<reference evidence="2 3" key="2">
    <citation type="journal article" date="2010" name="Stand. Genomic Sci.">
        <title>Complete genome sequence of Nakamurella multipartita type strain (Y-104).</title>
        <authorList>
            <person name="Tice H."/>
            <person name="Mayilraj S."/>
            <person name="Sims D."/>
            <person name="Lapidus A."/>
            <person name="Nolan M."/>
            <person name="Lucas S."/>
            <person name="Glavina Del Rio T."/>
            <person name="Copeland A."/>
            <person name="Cheng J.F."/>
            <person name="Meincke L."/>
            <person name="Bruce D."/>
            <person name="Goodwin L."/>
            <person name="Pitluck S."/>
            <person name="Ivanova N."/>
            <person name="Mavromatis K."/>
            <person name="Ovchinnikova G."/>
            <person name="Pati A."/>
            <person name="Chen A."/>
            <person name="Palaniappan K."/>
            <person name="Land M."/>
            <person name="Hauser L."/>
            <person name="Chang Y.J."/>
            <person name="Jeffries C.D."/>
            <person name="Detter J.C."/>
            <person name="Brettin T."/>
            <person name="Rohde M."/>
            <person name="Goker M."/>
            <person name="Bristow J."/>
            <person name="Eisen J.A."/>
            <person name="Markowitz V."/>
            <person name="Hugenholtz P."/>
            <person name="Kyrpides N.C."/>
            <person name="Klenk H.P."/>
            <person name="Chen F."/>
        </authorList>
    </citation>
    <scope>NUCLEOTIDE SEQUENCE [LARGE SCALE GENOMIC DNA]</scope>
    <source>
        <strain evidence="3">ATCC 700099 / DSM 44233 / CIP 104796 / JCM 9543 / NBRC 105858 / Y-104</strain>
    </source>
</reference>
<sequence>MLKATIRCPRGGEGSRASTLIHGPNHSTNYVHRVTETTPQQHRPHGSHRQTFTLTTEGNKLCVVDPRGRVGRGGGG</sequence>
<evidence type="ECO:0000313" key="2">
    <source>
        <dbReference type="EMBL" id="ACV81222.1"/>
    </source>
</evidence>
<dbReference type="Proteomes" id="UP000002218">
    <property type="component" value="Chromosome"/>
</dbReference>
<evidence type="ECO:0000256" key="1">
    <source>
        <dbReference type="SAM" id="MobiDB-lite"/>
    </source>
</evidence>
<evidence type="ECO:0000313" key="3">
    <source>
        <dbReference type="Proteomes" id="UP000002218"/>
    </source>
</evidence>
<dbReference type="STRING" id="479431.Namu_4949"/>
<accession>C8XA22</accession>
<proteinExistence type="predicted"/>
<dbReference type="AlphaFoldDB" id="C8XA22"/>
<protein>
    <submittedName>
        <fullName evidence="2">Uncharacterized protein</fullName>
    </submittedName>
</protein>
<reference evidence="3" key="1">
    <citation type="submission" date="2009-09" db="EMBL/GenBank/DDBJ databases">
        <title>The complete genome of Nakamurella multipartita DSM 44233.</title>
        <authorList>
            <consortium name="US DOE Joint Genome Institute (JGI-PGF)"/>
            <person name="Lucas S."/>
            <person name="Copeland A."/>
            <person name="Lapidus A."/>
            <person name="Glavina del Rio T."/>
            <person name="Dalin E."/>
            <person name="Tice H."/>
            <person name="Bruce D."/>
            <person name="Goodwin L."/>
            <person name="Pitluck S."/>
            <person name="Kyrpides N."/>
            <person name="Mavromatis K."/>
            <person name="Ivanova N."/>
            <person name="Ovchinnikova G."/>
            <person name="Sims D."/>
            <person name="Meincke L."/>
            <person name="Brettin T."/>
            <person name="Detter J.C."/>
            <person name="Han C."/>
            <person name="Larimer F."/>
            <person name="Land M."/>
            <person name="Hauser L."/>
            <person name="Markowitz V."/>
            <person name="Cheng J.-F."/>
            <person name="Hugenholtz P."/>
            <person name="Woyke T."/>
            <person name="Wu D."/>
            <person name="Klenk H.-P."/>
            <person name="Eisen J.A."/>
        </authorList>
    </citation>
    <scope>NUCLEOTIDE SEQUENCE [LARGE SCALE GENOMIC DNA]</scope>
    <source>
        <strain evidence="3">ATCC 700099 / DSM 44233 / CIP 104796 / JCM 9543 / NBRC 105858 / Y-104</strain>
    </source>
</reference>
<dbReference type="InParanoid" id="C8XA22"/>
<keyword evidence="3" id="KW-1185">Reference proteome</keyword>